<gene>
    <name evidence="1" type="ORF">AVEN_145105_1</name>
</gene>
<evidence type="ECO:0000313" key="1">
    <source>
        <dbReference type="EMBL" id="GBN57814.1"/>
    </source>
</evidence>
<keyword evidence="2" id="KW-1185">Reference proteome</keyword>
<dbReference type="EMBL" id="BGPR01012822">
    <property type="protein sequence ID" value="GBN57814.1"/>
    <property type="molecule type" value="Genomic_DNA"/>
</dbReference>
<organism evidence="1 2">
    <name type="scientific">Araneus ventricosus</name>
    <name type="common">Orbweaver spider</name>
    <name type="synonym">Epeira ventricosa</name>
    <dbReference type="NCBI Taxonomy" id="182803"/>
    <lineage>
        <taxon>Eukaryota</taxon>
        <taxon>Metazoa</taxon>
        <taxon>Ecdysozoa</taxon>
        <taxon>Arthropoda</taxon>
        <taxon>Chelicerata</taxon>
        <taxon>Arachnida</taxon>
        <taxon>Araneae</taxon>
        <taxon>Araneomorphae</taxon>
        <taxon>Entelegynae</taxon>
        <taxon>Araneoidea</taxon>
        <taxon>Araneidae</taxon>
        <taxon>Araneus</taxon>
    </lineage>
</organism>
<protein>
    <submittedName>
        <fullName evidence="1">Uncharacterized protein</fullName>
    </submittedName>
</protein>
<feature type="non-terminal residue" evidence="1">
    <location>
        <position position="81"/>
    </location>
</feature>
<proteinExistence type="predicted"/>
<name>A0A4Y2Q328_ARAVE</name>
<comment type="caution">
    <text evidence="1">The sequence shown here is derived from an EMBL/GenBank/DDBJ whole genome shotgun (WGS) entry which is preliminary data.</text>
</comment>
<dbReference type="Proteomes" id="UP000499080">
    <property type="component" value="Unassembled WGS sequence"/>
</dbReference>
<sequence>MKFAFNSGRVHILPSKTSSFRHQLNQKSQGLKFGEPGGCIWKILQNFPTISEVETFVSHDDSYEGFYHLVMKTVVSKDSHS</sequence>
<reference evidence="1 2" key="1">
    <citation type="journal article" date="2019" name="Sci. Rep.">
        <title>Orb-weaving spider Araneus ventricosus genome elucidates the spidroin gene catalogue.</title>
        <authorList>
            <person name="Kono N."/>
            <person name="Nakamura H."/>
            <person name="Ohtoshi R."/>
            <person name="Moran D.A.P."/>
            <person name="Shinohara A."/>
            <person name="Yoshida Y."/>
            <person name="Fujiwara M."/>
            <person name="Mori M."/>
            <person name="Tomita M."/>
            <person name="Arakawa K."/>
        </authorList>
    </citation>
    <scope>NUCLEOTIDE SEQUENCE [LARGE SCALE GENOMIC DNA]</scope>
</reference>
<dbReference type="AlphaFoldDB" id="A0A4Y2Q328"/>
<accession>A0A4Y2Q328</accession>
<evidence type="ECO:0000313" key="2">
    <source>
        <dbReference type="Proteomes" id="UP000499080"/>
    </source>
</evidence>